<accession>E1KZH3</accession>
<evidence type="ECO:0000313" key="1">
    <source>
        <dbReference type="EMBL" id="EFL53506.1"/>
    </source>
</evidence>
<organism evidence="1 2">
    <name type="scientific">Finegoldia magna BVS033A4</name>
    <dbReference type="NCBI Taxonomy" id="866773"/>
    <lineage>
        <taxon>Bacteria</taxon>
        <taxon>Bacillati</taxon>
        <taxon>Bacillota</taxon>
        <taxon>Tissierellia</taxon>
        <taxon>Tissierellales</taxon>
        <taxon>Peptoniphilaceae</taxon>
        <taxon>Finegoldia</taxon>
    </lineage>
</organism>
<dbReference type="NCBIfam" id="NF040730">
    <property type="entry name" value="CxCC_doxin"/>
    <property type="match status" value="1"/>
</dbReference>
<protein>
    <submittedName>
        <fullName evidence="1">Uncharacterized protein</fullName>
    </submittedName>
</protein>
<dbReference type="EMBL" id="AEDP01000047">
    <property type="protein sequence ID" value="EFL53506.1"/>
    <property type="molecule type" value="Genomic_DNA"/>
</dbReference>
<gene>
    <name evidence="1" type="ORF">HMPREF9289_1524</name>
</gene>
<sequence length="63" mass="7235">MAKEFGDKVEVKLYSQGKDMEALRKYGMVFQGTMIINEKKKVTKLSIKNIRNEIAQAVDNLNE</sequence>
<proteinExistence type="predicted"/>
<dbReference type="Proteomes" id="UP000003807">
    <property type="component" value="Unassembled WGS sequence"/>
</dbReference>
<name>E1KZH3_FINMA</name>
<dbReference type="AlphaFoldDB" id="E1KZH3"/>
<reference evidence="1 2" key="1">
    <citation type="submission" date="2010-08" db="EMBL/GenBank/DDBJ databases">
        <authorList>
            <person name="Durkin A.S."/>
            <person name="Madupu R."/>
            <person name="Torralba M."/>
            <person name="Gillis M."/>
            <person name="Methe B."/>
            <person name="Sutton G."/>
            <person name="Nelson K.E."/>
        </authorList>
    </citation>
    <scope>NUCLEOTIDE SEQUENCE [LARGE SCALE GENOMIC DNA]</scope>
    <source>
        <strain evidence="1 2">BVS033A4</strain>
    </source>
</reference>
<evidence type="ECO:0000313" key="2">
    <source>
        <dbReference type="Proteomes" id="UP000003807"/>
    </source>
</evidence>
<comment type="caution">
    <text evidence="1">The sequence shown here is derived from an EMBL/GenBank/DDBJ whole genome shotgun (WGS) entry which is preliminary data.</text>
</comment>